<feature type="domain" description="Peptidase S33 tripeptidyl aminopeptidase-like C-terminal" evidence="5">
    <location>
        <begin position="423"/>
        <end position="522"/>
    </location>
</feature>
<dbReference type="GO" id="GO:0016787">
    <property type="term" value="F:hydrolase activity"/>
    <property type="evidence" value="ECO:0007669"/>
    <property type="project" value="UniProtKB-KW"/>
</dbReference>
<evidence type="ECO:0000259" key="5">
    <source>
        <dbReference type="Pfam" id="PF08386"/>
    </source>
</evidence>
<keyword evidence="2 4" id="KW-0732">Signal</keyword>
<dbReference type="EMBL" id="CP032550">
    <property type="protein sequence ID" value="QGU28668.1"/>
    <property type="molecule type" value="Genomic_DNA"/>
</dbReference>
<accession>A0A6I6ECH4</accession>
<feature type="signal peptide" evidence="4">
    <location>
        <begin position="1"/>
        <end position="34"/>
    </location>
</feature>
<gene>
    <name evidence="6" type="ORF">D7D94_14075</name>
</gene>
<sequence length="523" mass="54738">MTARHPRSTRLTRLPVAVAGLVTAALALSGCLFADPDTTTQAAPTAGAEPVVEGVPDELLPFYDQRLEWAACAEGFQCTTVTAPLDWDDPDAGEIDLAVIRQRALSGEAEGSLLTNPGGPGASGVSFVRDSIDFSIGDALQESYDVVGWDPRGVGESTAVRCFDAPEMDAYLYDIPAGGRDSAEWDADLEKRAEAFADACEENSGGILPFITTEQSAHDLDLLRAVLGESELDYLGFSYGTFLGATYAKDFPDRVGRLVLDGAIDPAASGEEVGVAQAIGFEAALKTYMGACVAGDTGAACPFAGTADDAMQDLGALLSAVDAAPLPAQDGRELGADSLMTAIIAALYNQGNWPYLTEALTGALEGDPTAAFFLADFYNGREGGEYSDNSTEAFNAYNCMDYPEDPEEAVEETERRIAEEAPTIAPYWSGASVCEHWPYPPTGTREEIAAPGAAPILVIGTTGDPATPYAWAEALAGQLESGVLLTHEGEGHTAYNGSSDCVNEAVESFLVAGTVPQDGLVCS</sequence>
<dbReference type="InterPro" id="IPR013595">
    <property type="entry name" value="Pept_S33_TAP-like_C"/>
</dbReference>
<name>A0A6I6ECH4_9MICO</name>
<dbReference type="Pfam" id="PF08386">
    <property type="entry name" value="Abhydrolase_4"/>
    <property type="match status" value="1"/>
</dbReference>
<evidence type="ECO:0000256" key="1">
    <source>
        <dbReference type="ARBA" id="ARBA00010088"/>
    </source>
</evidence>
<keyword evidence="7" id="KW-1185">Reference proteome</keyword>
<dbReference type="InterPro" id="IPR051601">
    <property type="entry name" value="Serine_prot/Carboxylest_S33"/>
</dbReference>
<dbReference type="Gene3D" id="3.40.50.1820">
    <property type="entry name" value="alpha/beta hydrolase"/>
    <property type="match status" value="1"/>
</dbReference>
<evidence type="ECO:0000256" key="3">
    <source>
        <dbReference type="ARBA" id="ARBA00022801"/>
    </source>
</evidence>
<organism evidence="6 7">
    <name type="scientific">Microbacterium oryzae</name>
    <dbReference type="NCBI Taxonomy" id="743009"/>
    <lineage>
        <taxon>Bacteria</taxon>
        <taxon>Bacillati</taxon>
        <taxon>Actinomycetota</taxon>
        <taxon>Actinomycetes</taxon>
        <taxon>Micrococcales</taxon>
        <taxon>Microbacteriaceae</taxon>
        <taxon>Microbacterium</taxon>
    </lineage>
</organism>
<dbReference type="AlphaFoldDB" id="A0A6I6ECH4"/>
<dbReference type="KEGG" id="moj:D7D94_14075"/>
<comment type="similarity">
    <text evidence="1">Belongs to the peptidase S33 family.</text>
</comment>
<evidence type="ECO:0000313" key="6">
    <source>
        <dbReference type="EMBL" id="QGU28668.1"/>
    </source>
</evidence>
<protein>
    <submittedName>
        <fullName evidence="6">Alpha/beta hydrolase</fullName>
    </submittedName>
</protein>
<dbReference type="RefSeq" id="WP_156243218.1">
    <property type="nucleotide sequence ID" value="NZ_BAAAZL010000007.1"/>
</dbReference>
<dbReference type="SUPFAM" id="SSF53474">
    <property type="entry name" value="alpha/beta-Hydrolases"/>
    <property type="match status" value="1"/>
</dbReference>
<proteinExistence type="inferred from homology"/>
<evidence type="ECO:0000256" key="2">
    <source>
        <dbReference type="ARBA" id="ARBA00022729"/>
    </source>
</evidence>
<dbReference type="PROSITE" id="PS51257">
    <property type="entry name" value="PROKAR_LIPOPROTEIN"/>
    <property type="match status" value="1"/>
</dbReference>
<evidence type="ECO:0000256" key="4">
    <source>
        <dbReference type="SAM" id="SignalP"/>
    </source>
</evidence>
<dbReference type="InterPro" id="IPR029058">
    <property type="entry name" value="AB_hydrolase_fold"/>
</dbReference>
<feature type="chain" id="PRO_5026317768" evidence="4">
    <location>
        <begin position="35"/>
        <end position="523"/>
    </location>
</feature>
<evidence type="ECO:0000313" key="7">
    <source>
        <dbReference type="Proteomes" id="UP000422989"/>
    </source>
</evidence>
<dbReference type="PANTHER" id="PTHR43248">
    <property type="entry name" value="2-SUCCINYL-6-HYDROXY-2,4-CYCLOHEXADIENE-1-CARBOXYLATE SYNTHASE"/>
    <property type="match status" value="1"/>
</dbReference>
<dbReference type="PANTHER" id="PTHR43248:SF29">
    <property type="entry name" value="TRIPEPTIDYL AMINOPEPTIDASE"/>
    <property type="match status" value="1"/>
</dbReference>
<keyword evidence="3 6" id="KW-0378">Hydrolase</keyword>
<dbReference type="Proteomes" id="UP000422989">
    <property type="component" value="Chromosome"/>
</dbReference>
<reference evidence="6 7" key="1">
    <citation type="submission" date="2018-09" db="EMBL/GenBank/DDBJ databases">
        <title>Whole genome sequencing of Microbacterium oryzae strain MB-10T.</title>
        <authorList>
            <person name="Das S.K."/>
        </authorList>
    </citation>
    <scope>NUCLEOTIDE SEQUENCE [LARGE SCALE GENOMIC DNA]</scope>
    <source>
        <strain evidence="6 7">MB-10</strain>
    </source>
</reference>
<dbReference type="OrthoDB" id="3252468at2"/>